<feature type="compositionally biased region" description="Pro residues" evidence="1">
    <location>
        <begin position="19"/>
        <end position="30"/>
    </location>
</feature>
<evidence type="ECO:0000256" key="1">
    <source>
        <dbReference type="SAM" id="MobiDB-lite"/>
    </source>
</evidence>
<keyword evidence="2" id="KW-0472">Membrane</keyword>
<keyword evidence="4" id="KW-1185">Reference proteome</keyword>
<dbReference type="AlphaFoldDB" id="A0A7W2M739"/>
<feature type="transmembrane region" description="Helical" evidence="2">
    <location>
        <begin position="36"/>
        <end position="53"/>
    </location>
</feature>
<gene>
    <name evidence="3" type="ORF">H3Z82_14310</name>
</gene>
<organism evidence="3 4">
    <name type="scientific">Gelidibacter maritimus</name>
    <dbReference type="NCBI Taxonomy" id="2761487"/>
    <lineage>
        <taxon>Bacteria</taxon>
        <taxon>Pseudomonadati</taxon>
        <taxon>Bacteroidota</taxon>
        <taxon>Flavobacteriia</taxon>
        <taxon>Flavobacteriales</taxon>
        <taxon>Flavobacteriaceae</taxon>
        <taxon>Gelidibacter</taxon>
    </lineage>
</organism>
<name>A0A7W2M739_9FLAO</name>
<dbReference type="InterPro" id="IPR058207">
    <property type="entry name" value="PID_CTERM"/>
</dbReference>
<comment type="caution">
    <text evidence="3">The sequence shown here is derived from an EMBL/GenBank/DDBJ whole genome shotgun (WGS) entry which is preliminary data.</text>
</comment>
<keyword evidence="2" id="KW-0812">Transmembrane</keyword>
<reference evidence="3 4" key="1">
    <citation type="submission" date="2020-07" db="EMBL/GenBank/DDBJ databases">
        <title>Bacterium isolated from marine sediment.</title>
        <authorList>
            <person name="Shang D."/>
        </authorList>
    </citation>
    <scope>NUCLEOTIDE SEQUENCE [LARGE SCALE GENOMIC DNA]</scope>
    <source>
        <strain evidence="3 4">F6074</strain>
    </source>
</reference>
<dbReference type="Proteomes" id="UP000541857">
    <property type="component" value="Unassembled WGS sequence"/>
</dbReference>
<evidence type="ECO:0000256" key="2">
    <source>
        <dbReference type="SAM" id="Phobius"/>
    </source>
</evidence>
<sequence>MLISITGFAQDSAGGGSGPPTPQGGTPPPGLPIDDGLIILLAVALIYGIYIILKHSKKQTEA</sequence>
<proteinExistence type="predicted"/>
<dbReference type="NCBIfam" id="NF046080">
    <property type="entry name" value="PID_CTERM"/>
    <property type="match status" value="1"/>
</dbReference>
<dbReference type="EMBL" id="JACGLT010000012">
    <property type="protein sequence ID" value="MBA6153904.1"/>
    <property type="molecule type" value="Genomic_DNA"/>
</dbReference>
<accession>A0A7W2M739</accession>
<feature type="region of interest" description="Disordered" evidence="1">
    <location>
        <begin position="1"/>
        <end position="30"/>
    </location>
</feature>
<keyword evidence="2" id="KW-1133">Transmembrane helix</keyword>
<protein>
    <submittedName>
        <fullName evidence="3">Uncharacterized protein</fullName>
    </submittedName>
</protein>
<evidence type="ECO:0000313" key="4">
    <source>
        <dbReference type="Proteomes" id="UP000541857"/>
    </source>
</evidence>
<evidence type="ECO:0000313" key="3">
    <source>
        <dbReference type="EMBL" id="MBA6153904.1"/>
    </source>
</evidence>